<dbReference type="InterPro" id="IPR009839">
    <property type="entry name" value="SseB_N"/>
</dbReference>
<feature type="domain" description="SseB protein C-terminal" evidence="3">
    <location>
        <begin position="158"/>
        <end position="261"/>
    </location>
</feature>
<reference evidence="4 5" key="1">
    <citation type="submission" date="2018-08" db="EMBL/GenBank/DDBJ databases">
        <title>A genome reference for cultivated species of the human gut microbiota.</title>
        <authorList>
            <person name="Zou Y."/>
            <person name="Xue W."/>
            <person name="Luo G."/>
        </authorList>
    </citation>
    <scope>NUCLEOTIDE SEQUENCE [LARGE SCALE GENOMIC DNA]</scope>
    <source>
        <strain evidence="4 5">AF22-21</strain>
    </source>
</reference>
<proteinExistence type="predicted"/>
<protein>
    <submittedName>
        <fullName evidence="4">Enhanced serine sensitivity protein SseB</fullName>
    </submittedName>
</protein>
<evidence type="ECO:0000259" key="2">
    <source>
        <dbReference type="Pfam" id="PF07179"/>
    </source>
</evidence>
<feature type="domain" description="SseB protein N-terminal" evidence="2">
    <location>
        <begin position="15"/>
        <end position="142"/>
    </location>
</feature>
<dbReference type="OrthoDB" id="2057977at2"/>
<evidence type="ECO:0000256" key="1">
    <source>
        <dbReference type="SAM" id="MobiDB-lite"/>
    </source>
</evidence>
<dbReference type="AlphaFoldDB" id="A0A412INF5"/>
<dbReference type="Proteomes" id="UP000283295">
    <property type="component" value="Unassembled WGS sequence"/>
</dbReference>
<name>A0A412INF5_9FIRM</name>
<feature type="region of interest" description="Disordered" evidence="1">
    <location>
        <begin position="263"/>
        <end position="287"/>
    </location>
</feature>
<accession>A0A412INF5</accession>
<organism evidence="4 5">
    <name type="scientific">Coprococcus eutactus</name>
    <dbReference type="NCBI Taxonomy" id="33043"/>
    <lineage>
        <taxon>Bacteria</taxon>
        <taxon>Bacillati</taxon>
        <taxon>Bacillota</taxon>
        <taxon>Clostridia</taxon>
        <taxon>Lachnospirales</taxon>
        <taxon>Lachnospiraceae</taxon>
        <taxon>Coprococcus</taxon>
    </lineage>
</organism>
<evidence type="ECO:0000313" key="4">
    <source>
        <dbReference type="EMBL" id="RGS39545.1"/>
    </source>
</evidence>
<dbReference type="InterPro" id="IPR027945">
    <property type="entry name" value="SseB_C"/>
</dbReference>
<evidence type="ECO:0000259" key="3">
    <source>
        <dbReference type="Pfam" id="PF14581"/>
    </source>
</evidence>
<dbReference type="Pfam" id="PF07179">
    <property type="entry name" value="SseB"/>
    <property type="match status" value="1"/>
</dbReference>
<feature type="compositionally biased region" description="Acidic residues" evidence="1">
    <location>
        <begin position="274"/>
        <end position="287"/>
    </location>
</feature>
<comment type="caution">
    <text evidence="4">The sequence shown here is derived from an EMBL/GenBank/DDBJ whole genome shotgun (WGS) entry which is preliminary data.</text>
</comment>
<gene>
    <name evidence="4" type="ORF">DWX94_10855</name>
</gene>
<dbReference type="EMBL" id="QRVK01000032">
    <property type="protein sequence ID" value="RGS39545.1"/>
    <property type="molecule type" value="Genomic_DNA"/>
</dbReference>
<evidence type="ECO:0000313" key="5">
    <source>
        <dbReference type="Proteomes" id="UP000283295"/>
    </source>
</evidence>
<sequence length="287" mass="32013">MDAKDIGKKVENPVLLEAMKKLRENENSETLRAFFGAVVHAVFVVPATFDKDPVVTADGKQTLEQGVKINFALLTNGNGEKVLPCFTDEDTFAASQFNEGFKRIIFAYKQVEDLVLNSKGGIGGIAMNPFTENCFVSGDFIRQYREHQDTGIVENKIKPGTKVKLRKPKYQPINMLEEATKYLEEKGNVNRAYIQMMEEAGKEDKYLITLDMAEGEDEKPVIAGLIPLLKPHSFGIEIAFVTSKGSLGSQTIRMTDPFYTREGYAATEKTAENVSEDTEEENSDSEE</sequence>
<dbReference type="Pfam" id="PF14581">
    <property type="entry name" value="SseB_C"/>
    <property type="match status" value="1"/>
</dbReference>
<dbReference type="RefSeq" id="WP_119203064.1">
    <property type="nucleotide sequence ID" value="NZ_CABIWG010000006.1"/>
</dbReference>